<evidence type="ECO:0000256" key="3">
    <source>
        <dbReference type="ARBA" id="ARBA00022692"/>
    </source>
</evidence>
<feature type="transmembrane region" description="Helical" evidence="6">
    <location>
        <begin position="143"/>
        <end position="161"/>
    </location>
</feature>
<dbReference type="EMBL" id="PGGS01000108">
    <property type="protein sequence ID" value="PNH09008.1"/>
    <property type="molecule type" value="Genomic_DNA"/>
</dbReference>
<evidence type="ECO:0000259" key="7">
    <source>
        <dbReference type="Pfam" id="PF00892"/>
    </source>
</evidence>
<comment type="subcellular location">
    <subcellularLocation>
        <location evidence="1">Membrane</location>
        <topology evidence="1">Multi-pass membrane protein</topology>
    </subcellularLocation>
</comment>
<keyword evidence="9" id="KW-1185">Reference proteome</keyword>
<keyword evidence="3 6" id="KW-0812">Transmembrane</keyword>
<accession>A0A2J8A901</accession>
<evidence type="ECO:0000256" key="2">
    <source>
        <dbReference type="ARBA" id="ARBA00007635"/>
    </source>
</evidence>
<protein>
    <recommendedName>
        <fullName evidence="7">EamA domain-containing protein</fullName>
    </recommendedName>
</protein>
<dbReference type="SUPFAM" id="SSF103481">
    <property type="entry name" value="Multidrug resistance efflux transporter EmrE"/>
    <property type="match status" value="1"/>
</dbReference>
<feature type="transmembrane region" description="Helical" evidence="6">
    <location>
        <begin position="116"/>
        <end position="136"/>
    </location>
</feature>
<dbReference type="AlphaFoldDB" id="A0A2J8A901"/>
<name>A0A2J8A901_9CHLO</name>
<evidence type="ECO:0000313" key="8">
    <source>
        <dbReference type="EMBL" id="PNH09008.1"/>
    </source>
</evidence>
<dbReference type="OrthoDB" id="306876at2759"/>
<organism evidence="8 9">
    <name type="scientific">Tetrabaena socialis</name>
    <dbReference type="NCBI Taxonomy" id="47790"/>
    <lineage>
        <taxon>Eukaryota</taxon>
        <taxon>Viridiplantae</taxon>
        <taxon>Chlorophyta</taxon>
        <taxon>core chlorophytes</taxon>
        <taxon>Chlorophyceae</taxon>
        <taxon>CS clade</taxon>
        <taxon>Chlamydomonadales</taxon>
        <taxon>Tetrabaenaceae</taxon>
        <taxon>Tetrabaena</taxon>
    </lineage>
</organism>
<evidence type="ECO:0000256" key="4">
    <source>
        <dbReference type="ARBA" id="ARBA00022989"/>
    </source>
</evidence>
<evidence type="ECO:0000313" key="9">
    <source>
        <dbReference type="Proteomes" id="UP000236333"/>
    </source>
</evidence>
<keyword evidence="4 6" id="KW-1133">Transmembrane helix</keyword>
<proteinExistence type="inferred from homology"/>
<feature type="transmembrane region" description="Helical" evidence="6">
    <location>
        <begin position="54"/>
        <end position="75"/>
    </location>
</feature>
<dbReference type="PANTHER" id="PTHR22911">
    <property type="entry name" value="ACYL-MALONYL CONDENSING ENZYME-RELATED"/>
    <property type="match status" value="1"/>
</dbReference>
<comment type="similarity">
    <text evidence="2">Belongs to the drug/metabolite transporter (DMT) superfamily. Plant drug/metabolite exporter (P-DME) (TC 2.A.7.4) family.</text>
</comment>
<dbReference type="InterPro" id="IPR037185">
    <property type="entry name" value="EmrE-like"/>
</dbReference>
<comment type="caution">
    <text evidence="8">The sequence shown here is derived from an EMBL/GenBank/DDBJ whole genome shotgun (WGS) entry which is preliminary data.</text>
</comment>
<feature type="transmembrane region" description="Helical" evidence="6">
    <location>
        <begin position="87"/>
        <end position="110"/>
    </location>
</feature>
<dbReference type="Pfam" id="PF00892">
    <property type="entry name" value="EamA"/>
    <property type="match status" value="1"/>
</dbReference>
<dbReference type="InterPro" id="IPR000620">
    <property type="entry name" value="EamA_dom"/>
</dbReference>
<dbReference type="Proteomes" id="UP000236333">
    <property type="component" value="Unassembled WGS sequence"/>
</dbReference>
<evidence type="ECO:0000256" key="1">
    <source>
        <dbReference type="ARBA" id="ARBA00004141"/>
    </source>
</evidence>
<sequence length="205" mass="20832">MTTIIPAGARRPHRSPGHVAQLSAFWGSGFATIATAALLFSLTSLSVKLIGDDVPVFQTVLLPGLVCFAATSCVAQTYSISLRSKSWHVAGLTLARGLLGATSIICFYLALDRLPLADAVTLFFCSPVLAALFELAATRVSHGWGGAAATACTVVGVFLVAQPECVFAHGHHHMAGGGSTSAAGVALATAAATANAVRRALGGMG</sequence>
<reference evidence="8 9" key="1">
    <citation type="journal article" date="2017" name="Mol. Biol. Evol.">
        <title>The 4-celled Tetrabaena socialis nuclear genome reveals the essential components for genetic control of cell number at the origin of multicellularity in the volvocine lineage.</title>
        <authorList>
            <person name="Featherston J."/>
            <person name="Arakaki Y."/>
            <person name="Hanschen E.R."/>
            <person name="Ferris P.J."/>
            <person name="Michod R.E."/>
            <person name="Olson B.J.S.C."/>
            <person name="Nozaki H."/>
            <person name="Durand P.M."/>
        </authorList>
    </citation>
    <scope>NUCLEOTIDE SEQUENCE [LARGE SCALE GENOMIC DNA]</scope>
    <source>
        <strain evidence="8 9">NIES-571</strain>
    </source>
</reference>
<evidence type="ECO:0000256" key="6">
    <source>
        <dbReference type="SAM" id="Phobius"/>
    </source>
</evidence>
<keyword evidence="5 6" id="KW-0472">Membrane</keyword>
<feature type="domain" description="EamA" evidence="7">
    <location>
        <begin position="29"/>
        <end position="160"/>
    </location>
</feature>
<feature type="transmembrane region" description="Helical" evidence="6">
    <location>
        <begin position="20"/>
        <end position="42"/>
    </location>
</feature>
<gene>
    <name evidence="8" type="ORF">TSOC_004415</name>
</gene>
<evidence type="ECO:0000256" key="5">
    <source>
        <dbReference type="ARBA" id="ARBA00023136"/>
    </source>
</evidence>
<dbReference type="PANTHER" id="PTHR22911:SF6">
    <property type="entry name" value="SOLUTE CARRIER FAMILY 35 MEMBER G1"/>
    <property type="match status" value="1"/>
</dbReference>
<dbReference type="GO" id="GO:0016020">
    <property type="term" value="C:membrane"/>
    <property type="evidence" value="ECO:0007669"/>
    <property type="project" value="UniProtKB-SubCell"/>
</dbReference>